<keyword evidence="2" id="KW-0808">Transferase</keyword>
<evidence type="ECO:0000256" key="2">
    <source>
        <dbReference type="ARBA" id="ARBA00022679"/>
    </source>
</evidence>
<dbReference type="Gene3D" id="3.40.50.150">
    <property type="entry name" value="Vaccinia Virus protein VP39"/>
    <property type="match status" value="1"/>
</dbReference>
<organism evidence="3">
    <name type="scientific">marine sediment metagenome</name>
    <dbReference type="NCBI Taxonomy" id="412755"/>
    <lineage>
        <taxon>unclassified sequences</taxon>
        <taxon>metagenomes</taxon>
        <taxon>ecological metagenomes</taxon>
    </lineage>
</organism>
<dbReference type="GO" id="GO:0008168">
    <property type="term" value="F:methyltransferase activity"/>
    <property type="evidence" value="ECO:0007669"/>
    <property type="project" value="UniProtKB-KW"/>
</dbReference>
<dbReference type="AlphaFoldDB" id="X1CX93"/>
<dbReference type="SUPFAM" id="SSF53335">
    <property type="entry name" value="S-adenosyl-L-methionine-dependent methyltransferases"/>
    <property type="match status" value="1"/>
</dbReference>
<evidence type="ECO:0000313" key="3">
    <source>
        <dbReference type="EMBL" id="GAH00690.1"/>
    </source>
</evidence>
<accession>X1CX93</accession>
<proteinExistence type="predicted"/>
<evidence type="ECO:0008006" key="4">
    <source>
        <dbReference type="Google" id="ProtNLM"/>
    </source>
</evidence>
<dbReference type="GO" id="GO:0031167">
    <property type="term" value="P:rRNA methylation"/>
    <property type="evidence" value="ECO:0007669"/>
    <property type="project" value="InterPro"/>
</dbReference>
<feature type="non-terminal residue" evidence="3">
    <location>
        <position position="1"/>
    </location>
</feature>
<dbReference type="PANTHER" id="PTHR43542:SF1">
    <property type="entry name" value="METHYLTRANSFERASE"/>
    <property type="match status" value="1"/>
</dbReference>
<gene>
    <name evidence="3" type="ORF">S01H4_47616</name>
</gene>
<comment type="caution">
    <text evidence="3">The sequence shown here is derived from an EMBL/GenBank/DDBJ whole genome shotgun (WGS) entry which is preliminary data.</text>
</comment>
<dbReference type="InterPro" id="IPR004398">
    <property type="entry name" value="RNA_MeTrfase_RsmD"/>
</dbReference>
<dbReference type="EMBL" id="BART01026754">
    <property type="protein sequence ID" value="GAH00690.1"/>
    <property type="molecule type" value="Genomic_DNA"/>
</dbReference>
<protein>
    <recommendedName>
        <fullName evidence="4">16S rRNA (Guanine(966)-N(2))-methyltransferase RsmD</fullName>
    </recommendedName>
</protein>
<name>X1CX93_9ZZZZ</name>
<dbReference type="CDD" id="cd02440">
    <property type="entry name" value="AdoMet_MTases"/>
    <property type="match status" value="1"/>
</dbReference>
<keyword evidence="1" id="KW-0489">Methyltransferase</keyword>
<reference evidence="3" key="1">
    <citation type="journal article" date="2014" name="Front. Microbiol.">
        <title>High frequency of phylogenetically diverse reductive dehalogenase-homologous genes in deep subseafloor sedimentary metagenomes.</title>
        <authorList>
            <person name="Kawai M."/>
            <person name="Futagami T."/>
            <person name="Toyoda A."/>
            <person name="Takaki Y."/>
            <person name="Nishi S."/>
            <person name="Hori S."/>
            <person name="Arai W."/>
            <person name="Tsubouchi T."/>
            <person name="Morono Y."/>
            <person name="Uchiyama I."/>
            <person name="Ito T."/>
            <person name="Fujiyama A."/>
            <person name="Inagaki F."/>
            <person name="Takami H."/>
        </authorList>
    </citation>
    <scope>NUCLEOTIDE SEQUENCE</scope>
    <source>
        <strain evidence="3">Expedition CK06-06</strain>
    </source>
</reference>
<dbReference type="Pfam" id="PF03602">
    <property type="entry name" value="Cons_hypoth95"/>
    <property type="match status" value="1"/>
</dbReference>
<dbReference type="InterPro" id="IPR029063">
    <property type="entry name" value="SAM-dependent_MTases_sf"/>
</dbReference>
<dbReference type="PANTHER" id="PTHR43542">
    <property type="entry name" value="METHYLTRANSFERASE"/>
    <property type="match status" value="1"/>
</dbReference>
<evidence type="ECO:0000256" key="1">
    <source>
        <dbReference type="ARBA" id="ARBA00022603"/>
    </source>
</evidence>
<sequence>STLLDLFAGTGSVGIEALSRGAKLVLFVDKSQRAINTVKINLHDTGLDKNVKVLKQDTFKLLEQATSQAFDYIYIAPPQYKDLWKRSLFLLDSNPEWLSCDAWAIAQIHPVEYQSVELERLIEFDQRQYGSTLLLFYKMKETA</sequence>